<dbReference type="OrthoDB" id="116216at2759"/>
<dbReference type="Proteomes" id="UP000299102">
    <property type="component" value="Unassembled WGS sequence"/>
</dbReference>
<evidence type="ECO:0000313" key="1">
    <source>
        <dbReference type="EMBL" id="GBP15728.1"/>
    </source>
</evidence>
<dbReference type="AlphaFoldDB" id="A0A4C1TP30"/>
<evidence type="ECO:0008006" key="3">
    <source>
        <dbReference type="Google" id="ProtNLM"/>
    </source>
</evidence>
<organism evidence="1 2">
    <name type="scientific">Eumeta variegata</name>
    <name type="common">Bagworm moth</name>
    <name type="synonym">Eumeta japonica</name>
    <dbReference type="NCBI Taxonomy" id="151549"/>
    <lineage>
        <taxon>Eukaryota</taxon>
        <taxon>Metazoa</taxon>
        <taxon>Ecdysozoa</taxon>
        <taxon>Arthropoda</taxon>
        <taxon>Hexapoda</taxon>
        <taxon>Insecta</taxon>
        <taxon>Pterygota</taxon>
        <taxon>Neoptera</taxon>
        <taxon>Endopterygota</taxon>
        <taxon>Lepidoptera</taxon>
        <taxon>Glossata</taxon>
        <taxon>Ditrysia</taxon>
        <taxon>Tineoidea</taxon>
        <taxon>Psychidae</taxon>
        <taxon>Oiketicinae</taxon>
        <taxon>Eumeta</taxon>
    </lineage>
</organism>
<sequence length="129" mass="14450">MKFDSSVNKNIIELPEFYPDKNNVDVRSWITAVDICMAGGPVQGTSLMIALCRTLKGQACTWLSLISFYDMTWSELKKNFIARFECPVTPAAFLIDMNNGFPVENQCIAAYSAGLMTSVMSPWKNFTTE</sequence>
<accession>A0A4C1TP30</accession>
<dbReference type="EMBL" id="BGZK01000074">
    <property type="protein sequence ID" value="GBP15728.1"/>
    <property type="molecule type" value="Genomic_DNA"/>
</dbReference>
<protein>
    <recommendedName>
        <fullName evidence="3">Retrotransposon gag domain-containing protein</fullName>
    </recommendedName>
</protein>
<proteinExistence type="predicted"/>
<reference evidence="1 2" key="1">
    <citation type="journal article" date="2019" name="Commun. Biol.">
        <title>The bagworm genome reveals a unique fibroin gene that provides high tensile strength.</title>
        <authorList>
            <person name="Kono N."/>
            <person name="Nakamura H."/>
            <person name="Ohtoshi R."/>
            <person name="Tomita M."/>
            <person name="Numata K."/>
            <person name="Arakawa K."/>
        </authorList>
    </citation>
    <scope>NUCLEOTIDE SEQUENCE [LARGE SCALE GENOMIC DNA]</scope>
</reference>
<keyword evidence="2" id="KW-1185">Reference proteome</keyword>
<gene>
    <name evidence="1" type="ORF">EVAR_93916_1</name>
</gene>
<name>A0A4C1TP30_EUMVA</name>
<comment type="caution">
    <text evidence="1">The sequence shown here is derived from an EMBL/GenBank/DDBJ whole genome shotgun (WGS) entry which is preliminary data.</text>
</comment>
<evidence type="ECO:0000313" key="2">
    <source>
        <dbReference type="Proteomes" id="UP000299102"/>
    </source>
</evidence>